<dbReference type="PANTHER" id="PTHR30217:SF11">
    <property type="entry name" value="UBIQUINONE BIOSYNTHESIS PROTEIN UBIV"/>
    <property type="match status" value="1"/>
</dbReference>
<organism evidence="1">
    <name type="scientific">hydrothermal vent metagenome</name>
    <dbReference type="NCBI Taxonomy" id="652676"/>
    <lineage>
        <taxon>unclassified sequences</taxon>
        <taxon>metagenomes</taxon>
        <taxon>ecological metagenomes</taxon>
    </lineage>
</organism>
<dbReference type="PANTHER" id="PTHR30217">
    <property type="entry name" value="PEPTIDASE U32 FAMILY"/>
    <property type="match status" value="1"/>
</dbReference>
<reference evidence="1" key="1">
    <citation type="submission" date="2018-06" db="EMBL/GenBank/DDBJ databases">
        <authorList>
            <person name="Zhirakovskaya E."/>
        </authorList>
    </citation>
    <scope>NUCLEOTIDE SEQUENCE</scope>
</reference>
<dbReference type="InterPro" id="IPR001539">
    <property type="entry name" value="Peptidase_U32"/>
</dbReference>
<sequence>MKLSLGPLQYFWPKEKVIAFYKQVQDWPVDIVYLGEVVCAKRRELKLEDWLEIAEQLSAAGKEVVLSTLILLEADSELSRLEKICSNGRYSVEANDISAVHLLDGKNNFVAGPHINSYNAGTLKVLHDCGAGRWVMPFELGQSTLQRLVAEKPAALETEVLVYGRLPLSFSARCFTARADNVPKDQCELRCISDENGLPLQTQEGQELFTVNGIQLQSGVPCNLIGEMNRLMEMGVEVARLSPEAGPMDELISLFREVVDQKHSALEAANIMQDRFAQQEWCNGFWHEEAGMNWKGDQSGA</sequence>
<gene>
    <name evidence="1" type="ORF">MNBD_GAMMA24-2649</name>
</gene>
<accession>A0A3B1C639</accession>
<evidence type="ECO:0000313" key="1">
    <source>
        <dbReference type="EMBL" id="VAX14165.1"/>
    </source>
</evidence>
<proteinExistence type="inferred from homology"/>
<name>A0A3B1C639_9ZZZZ</name>
<dbReference type="AlphaFoldDB" id="A0A3B1C639"/>
<protein>
    <submittedName>
        <fullName evidence="1">Uncharacterized peptidase U32 family member YhbV</fullName>
    </submittedName>
</protein>
<dbReference type="InterPro" id="IPR051454">
    <property type="entry name" value="RNA/ubiquinone_mod_enzymes"/>
</dbReference>
<dbReference type="Pfam" id="PF01136">
    <property type="entry name" value="Peptidase_U32"/>
    <property type="match status" value="1"/>
</dbReference>
<dbReference type="HAMAP" id="MF_02233">
    <property type="entry name" value="UbiV"/>
    <property type="match status" value="1"/>
</dbReference>
<dbReference type="NCBIfam" id="NF011991">
    <property type="entry name" value="PRK15447.1"/>
    <property type="match status" value="1"/>
</dbReference>
<dbReference type="InterPro" id="IPR043693">
    <property type="entry name" value="UbiV"/>
</dbReference>
<dbReference type="GO" id="GO:0006744">
    <property type="term" value="P:ubiquinone biosynthetic process"/>
    <property type="evidence" value="ECO:0007669"/>
    <property type="project" value="InterPro"/>
</dbReference>
<dbReference type="EMBL" id="UOFZ01000163">
    <property type="protein sequence ID" value="VAX14165.1"/>
    <property type="molecule type" value="Genomic_DNA"/>
</dbReference>